<protein>
    <submittedName>
        <fullName evidence="1">Uncharacterized protein</fullName>
    </submittedName>
</protein>
<keyword evidence="2" id="KW-1185">Reference proteome</keyword>
<organism evidence="1 2">
    <name type="scientific">Peronosclerospora sorghi</name>
    <dbReference type="NCBI Taxonomy" id="230839"/>
    <lineage>
        <taxon>Eukaryota</taxon>
        <taxon>Sar</taxon>
        <taxon>Stramenopiles</taxon>
        <taxon>Oomycota</taxon>
        <taxon>Peronosporomycetes</taxon>
        <taxon>Peronosporales</taxon>
        <taxon>Peronosporaceae</taxon>
        <taxon>Peronosclerospora</taxon>
    </lineage>
</organism>
<proteinExistence type="predicted"/>
<accession>A0ACC0VSM9</accession>
<evidence type="ECO:0000313" key="1">
    <source>
        <dbReference type="EMBL" id="KAI9908960.1"/>
    </source>
</evidence>
<dbReference type="EMBL" id="CM047586">
    <property type="protein sequence ID" value="KAI9908960.1"/>
    <property type="molecule type" value="Genomic_DNA"/>
</dbReference>
<reference evidence="1 2" key="1">
    <citation type="journal article" date="2022" name="bioRxiv">
        <title>The genome of the oomycete Peronosclerospora sorghi, a cosmopolitan pathogen of maize and sorghum, is inflated with dispersed pseudogenes.</title>
        <authorList>
            <person name="Fletcher K."/>
            <person name="Martin F."/>
            <person name="Isakeit T."/>
            <person name="Cavanaugh K."/>
            <person name="Magill C."/>
            <person name="Michelmore R."/>
        </authorList>
    </citation>
    <scope>NUCLEOTIDE SEQUENCE [LARGE SCALE GENOMIC DNA]</scope>
    <source>
        <strain evidence="1">P6</strain>
    </source>
</reference>
<gene>
    <name evidence="1" type="ORF">PsorP6_015341</name>
</gene>
<comment type="caution">
    <text evidence="1">The sequence shown here is derived from an EMBL/GenBank/DDBJ whole genome shotgun (WGS) entry which is preliminary data.</text>
</comment>
<sequence>MRACLRIAMYYIRKCGFPRMISNVFAACHVFNFCPTFGGGVISYHAFGPRDDSEFYHSHNHDFCPILNTPNVKVIVNIIREGVGEWVNLRDIPLLVDALVGSWNVDGSTLPLIVATVALLWLMSNRKCAMDSINAVHCAFSRDAREHEVWELDARPAVYFIILAGVSLSVLNYILCGYLNGWDLYLLVRSQWFGGTCTDVRVGLSRHHGHLSMICVRRMEVPNLKRLNTLNAWICYDVPVAYYFQLVCDGIYCYWWTKAHTKQGYPGTHYCERYPQY</sequence>
<name>A0ACC0VSM9_9STRA</name>
<dbReference type="Proteomes" id="UP001163321">
    <property type="component" value="Chromosome 7"/>
</dbReference>
<evidence type="ECO:0000313" key="2">
    <source>
        <dbReference type="Proteomes" id="UP001163321"/>
    </source>
</evidence>